<keyword evidence="3" id="KW-1185">Reference proteome</keyword>
<sequence length="78" mass="8528">MVEITLKVGGFIVKLSYIFCLIAVIVAGLLSIFSPFGEGFLVGLGIIVLGLPLVVLLYYTLFLFIDIHTQLVKLNKKA</sequence>
<dbReference type="Proteomes" id="UP001434737">
    <property type="component" value="Chromosome"/>
</dbReference>
<organism evidence="2 3">
    <name type="scientific">Helicobacter mastomyrinus</name>
    <dbReference type="NCBI Taxonomy" id="287948"/>
    <lineage>
        <taxon>Bacteria</taxon>
        <taxon>Pseudomonadati</taxon>
        <taxon>Campylobacterota</taxon>
        <taxon>Epsilonproteobacteria</taxon>
        <taxon>Campylobacterales</taxon>
        <taxon>Helicobacteraceae</taxon>
        <taxon>Helicobacter</taxon>
    </lineage>
</organism>
<proteinExistence type="predicted"/>
<keyword evidence="1" id="KW-0472">Membrane</keyword>
<feature type="transmembrane region" description="Helical" evidence="1">
    <location>
        <begin position="40"/>
        <end position="65"/>
    </location>
</feature>
<gene>
    <name evidence="2" type="ORF">V3I05_01085</name>
</gene>
<keyword evidence="1" id="KW-1133">Transmembrane helix</keyword>
<evidence type="ECO:0000313" key="2">
    <source>
        <dbReference type="EMBL" id="XAM18316.1"/>
    </source>
</evidence>
<name>A0ABZ3F5C4_9HELI</name>
<accession>A0ABZ3F5C4</accession>
<protein>
    <recommendedName>
        <fullName evidence="4">DUF4282 domain-containing protein</fullName>
    </recommendedName>
</protein>
<feature type="transmembrane region" description="Helical" evidence="1">
    <location>
        <begin position="12"/>
        <end position="34"/>
    </location>
</feature>
<evidence type="ECO:0000256" key="1">
    <source>
        <dbReference type="SAM" id="Phobius"/>
    </source>
</evidence>
<dbReference type="RefSeq" id="WP_343353731.1">
    <property type="nucleotide sequence ID" value="NZ_CP145316.1"/>
</dbReference>
<evidence type="ECO:0008006" key="4">
    <source>
        <dbReference type="Google" id="ProtNLM"/>
    </source>
</evidence>
<evidence type="ECO:0000313" key="3">
    <source>
        <dbReference type="Proteomes" id="UP001434737"/>
    </source>
</evidence>
<keyword evidence="1" id="KW-0812">Transmembrane</keyword>
<reference evidence="2 3" key="1">
    <citation type="submission" date="2024-02" db="EMBL/GenBank/DDBJ databases">
        <title>Genome and pathogenicity analysis of Helicobacter mastomyrinus isolated from mice.</title>
        <authorList>
            <person name="Zhu L."/>
        </authorList>
    </citation>
    <scope>NUCLEOTIDE SEQUENCE [LARGE SCALE GENOMIC DNA]</scope>
    <source>
        <strain evidence="2 3">Hm-17</strain>
    </source>
</reference>
<dbReference type="EMBL" id="CP145316">
    <property type="protein sequence ID" value="XAM18316.1"/>
    <property type="molecule type" value="Genomic_DNA"/>
</dbReference>